<evidence type="ECO:0000256" key="1">
    <source>
        <dbReference type="SAM" id="MobiDB-lite"/>
    </source>
</evidence>
<keyword evidence="5" id="KW-1185">Reference proteome</keyword>
<keyword evidence="2" id="KW-0472">Membrane</keyword>
<dbReference type="RefSeq" id="WP_095659185.1">
    <property type="nucleotide sequence ID" value="NZ_CP019688.1"/>
</dbReference>
<keyword evidence="3" id="KW-0732">Signal</keyword>
<evidence type="ECO:0008006" key="6">
    <source>
        <dbReference type="Google" id="ProtNLM"/>
    </source>
</evidence>
<dbReference type="KEGG" id="cgv:CGLAU_01700"/>
<evidence type="ECO:0000313" key="5">
    <source>
        <dbReference type="Proteomes" id="UP000217209"/>
    </source>
</evidence>
<evidence type="ECO:0000256" key="3">
    <source>
        <dbReference type="SAM" id="SignalP"/>
    </source>
</evidence>
<evidence type="ECO:0000313" key="4">
    <source>
        <dbReference type="EMBL" id="AQQ14327.1"/>
    </source>
</evidence>
<proteinExistence type="predicted"/>
<sequence precursor="true">MQSTVVRPSVIAVALAGSLAFAGSPVAHAEQIVLESGHLNAFNVTAKNGQLKLDLKEDITGLNVERPAEDVTMVVHKDAYTDATKALPQVGKSGYVLPQGYHQGMLRPGWTTLMARWDGFTDVKIRIDEVTGPGEVYMFNTDGKGGFKAAAEDGNFQLTPGSAIHQETPAHLHTHWLFTEPGVYTMKATALSNGKESNQATYTWQVGQKAHARPIMDEPLSLERMQTLANAGKPVPPAVDPVEKGAVPPAADAAAKDAANAPAKNAADAVAKNAAAEAGQQSAAPADGSASRPATVAGEDLSAKPENRDELSAQPSEQGGLSAESSSAERGAGSADLSAAAESKPALAGLALVLAILGAGLTFLQTGALKGIALPKF</sequence>
<accession>A0A1Q2HU07</accession>
<dbReference type="EMBL" id="CP019688">
    <property type="protein sequence ID" value="AQQ14327.1"/>
    <property type="molecule type" value="Genomic_DNA"/>
</dbReference>
<feature type="signal peptide" evidence="3">
    <location>
        <begin position="1"/>
        <end position="29"/>
    </location>
</feature>
<reference evidence="4 5" key="1">
    <citation type="submission" date="2016-12" db="EMBL/GenBank/DDBJ databases">
        <authorList>
            <person name="Song W.-J."/>
            <person name="Kurnit D.M."/>
        </authorList>
    </citation>
    <scope>NUCLEOTIDE SEQUENCE [LARGE SCALE GENOMIC DNA]</scope>
    <source>
        <strain evidence="4 5">DSM 30827</strain>
    </source>
</reference>
<protein>
    <recommendedName>
        <fullName evidence="6">Surface-anchored protein</fullName>
    </recommendedName>
</protein>
<gene>
    <name evidence="4" type="ORF">CGLAU_01700</name>
</gene>
<feature type="region of interest" description="Disordered" evidence="1">
    <location>
        <begin position="276"/>
        <end position="336"/>
    </location>
</feature>
<dbReference type="Proteomes" id="UP000217209">
    <property type="component" value="Chromosome"/>
</dbReference>
<name>A0A1Q2HU07_9CORY</name>
<dbReference type="AlphaFoldDB" id="A0A1Q2HU07"/>
<dbReference type="NCBIfam" id="TIGR03769">
    <property type="entry name" value="P_ac_wall_RPT"/>
    <property type="match status" value="1"/>
</dbReference>
<keyword evidence="2" id="KW-0812">Transmembrane</keyword>
<dbReference type="InterPro" id="IPR022435">
    <property type="entry name" value="Surface-anchored_actinobac"/>
</dbReference>
<feature type="region of interest" description="Disordered" evidence="1">
    <location>
        <begin position="231"/>
        <end position="259"/>
    </location>
</feature>
<organism evidence="4 5">
    <name type="scientific">Corynebacterium glaucum</name>
    <dbReference type="NCBI Taxonomy" id="187491"/>
    <lineage>
        <taxon>Bacteria</taxon>
        <taxon>Bacillati</taxon>
        <taxon>Actinomycetota</taxon>
        <taxon>Actinomycetes</taxon>
        <taxon>Mycobacteriales</taxon>
        <taxon>Corynebacteriaceae</taxon>
        <taxon>Corynebacterium</taxon>
    </lineage>
</organism>
<feature type="compositionally biased region" description="Basic and acidic residues" evidence="1">
    <location>
        <begin position="301"/>
        <end position="311"/>
    </location>
</feature>
<keyword evidence="2" id="KW-1133">Transmembrane helix</keyword>
<evidence type="ECO:0000256" key="2">
    <source>
        <dbReference type="SAM" id="Phobius"/>
    </source>
</evidence>
<feature type="transmembrane region" description="Helical" evidence="2">
    <location>
        <begin position="346"/>
        <end position="364"/>
    </location>
</feature>
<feature type="compositionally biased region" description="Low complexity" evidence="1">
    <location>
        <begin position="244"/>
        <end position="259"/>
    </location>
</feature>
<dbReference type="NCBIfam" id="NF038134">
    <property type="entry name" value="choice_anch_M"/>
    <property type="match status" value="1"/>
</dbReference>
<feature type="chain" id="PRO_5013247463" description="Surface-anchored protein" evidence="3">
    <location>
        <begin position="30"/>
        <end position="377"/>
    </location>
</feature>
<feature type="compositionally biased region" description="Low complexity" evidence="1">
    <location>
        <begin position="316"/>
        <end position="335"/>
    </location>
</feature>
<feature type="compositionally biased region" description="Low complexity" evidence="1">
    <location>
        <begin position="276"/>
        <end position="287"/>
    </location>
</feature>
<dbReference type="OrthoDB" id="4424311at2"/>